<sequence length="100" mass="11034">MISFFVDLICLVLSASNLFGFCSWRCELNTGIMGAGLLLCALNNFSCLILCGSCWVILSYGRLMTELHTAIAIPTPPSRRNRTQDRKILGGLPYHCVMCS</sequence>
<keyword evidence="3" id="KW-1185">Reference proteome</keyword>
<evidence type="ECO:0000313" key="2">
    <source>
        <dbReference type="EMBL" id="KAF5726743.1"/>
    </source>
</evidence>
<comment type="caution">
    <text evidence="2">The sequence shown here is derived from an EMBL/GenBank/DDBJ whole genome shotgun (WGS) entry which is preliminary data.</text>
</comment>
<dbReference type="Proteomes" id="UP000593562">
    <property type="component" value="Unassembled WGS sequence"/>
</dbReference>
<organism evidence="2 3">
    <name type="scientific">Tripterygium wilfordii</name>
    <name type="common">Thunder God vine</name>
    <dbReference type="NCBI Taxonomy" id="458696"/>
    <lineage>
        <taxon>Eukaryota</taxon>
        <taxon>Viridiplantae</taxon>
        <taxon>Streptophyta</taxon>
        <taxon>Embryophyta</taxon>
        <taxon>Tracheophyta</taxon>
        <taxon>Spermatophyta</taxon>
        <taxon>Magnoliopsida</taxon>
        <taxon>eudicotyledons</taxon>
        <taxon>Gunneridae</taxon>
        <taxon>Pentapetalae</taxon>
        <taxon>rosids</taxon>
        <taxon>fabids</taxon>
        <taxon>Celastrales</taxon>
        <taxon>Celastraceae</taxon>
        <taxon>Tripterygium</taxon>
    </lineage>
</organism>
<reference evidence="2 3" key="1">
    <citation type="journal article" date="2020" name="Nat. Commun.">
        <title>Genome of Tripterygium wilfordii and identification of cytochrome P450 involved in triptolide biosynthesis.</title>
        <authorList>
            <person name="Tu L."/>
            <person name="Su P."/>
            <person name="Zhang Z."/>
            <person name="Gao L."/>
            <person name="Wang J."/>
            <person name="Hu T."/>
            <person name="Zhou J."/>
            <person name="Zhang Y."/>
            <person name="Zhao Y."/>
            <person name="Liu Y."/>
            <person name="Song Y."/>
            <person name="Tong Y."/>
            <person name="Lu Y."/>
            <person name="Yang J."/>
            <person name="Xu C."/>
            <person name="Jia M."/>
            <person name="Peters R.J."/>
            <person name="Huang L."/>
            <person name="Gao W."/>
        </authorList>
    </citation>
    <scope>NUCLEOTIDE SEQUENCE [LARGE SCALE GENOMIC DNA]</scope>
    <source>
        <strain evidence="3">cv. XIE 37</strain>
        <tissue evidence="2">Leaf</tissue>
    </source>
</reference>
<dbReference type="InParanoid" id="A0A7J7BXY7"/>
<proteinExistence type="predicted"/>
<gene>
    <name evidence="2" type="ORF">HS088_TW22G00425</name>
</gene>
<accession>A0A7J7BXY7</accession>
<evidence type="ECO:0000256" key="1">
    <source>
        <dbReference type="SAM" id="Phobius"/>
    </source>
</evidence>
<keyword evidence="1" id="KW-0812">Transmembrane</keyword>
<dbReference type="AlphaFoldDB" id="A0A7J7BXY7"/>
<evidence type="ECO:0000313" key="3">
    <source>
        <dbReference type="Proteomes" id="UP000593562"/>
    </source>
</evidence>
<keyword evidence="1" id="KW-1133">Transmembrane helix</keyword>
<name>A0A7J7BXY7_TRIWF</name>
<protein>
    <submittedName>
        <fullName evidence="2">Uncharacterized protein</fullName>
    </submittedName>
</protein>
<feature type="transmembrane region" description="Helical" evidence="1">
    <location>
        <begin position="36"/>
        <end position="58"/>
    </location>
</feature>
<keyword evidence="1" id="KW-0472">Membrane</keyword>
<dbReference type="EMBL" id="JAAARO010000022">
    <property type="protein sequence ID" value="KAF5726743.1"/>
    <property type="molecule type" value="Genomic_DNA"/>
</dbReference>